<evidence type="ECO:0000313" key="2">
    <source>
        <dbReference type="Proteomes" id="UP001178507"/>
    </source>
</evidence>
<proteinExistence type="predicted"/>
<protein>
    <submittedName>
        <fullName evidence="1">Uncharacterized protein</fullName>
    </submittedName>
</protein>
<dbReference type="Proteomes" id="UP001178507">
    <property type="component" value="Unassembled WGS sequence"/>
</dbReference>
<dbReference type="EMBL" id="CAUJNA010003257">
    <property type="protein sequence ID" value="CAJ1397173.1"/>
    <property type="molecule type" value="Genomic_DNA"/>
</dbReference>
<keyword evidence="2" id="KW-1185">Reference proteome</keyword>
<gene>
    <name evidence="1" type="ORF">EVOR1521_LOCUS21241</name>
</gene>
<name>A0AA36J059_9DINO</name>
<sequence>MPSPCDPNVHPLALSQRSAQMLLLLGAPAILLHLVDYICQSTSPLSTSSRRDRDTFEVFSGSGSIYKESCKKNLHSDYFELTSNRGTLNDMGSVPGFIYCLKGALRLRKQALLWGGVPCSLLVFMSSGTHQRGFENDMMGDLSLPSVRQSNLLLSRFCLIVLVCICRNVWWAIEQPASSKLVETPYYSYLMSLRCLNPKFVRLWLGAFGHWACKPTQLFGSWPGLDKIYLKLSRAQRRRIKDHQKRTGIQVVKKTLKRSGGITVLLGNIHPFLELLSWRTLNSNHLFSI</sequence>
<comment type="caution">
    <text evidence="1">The sequence shown here is derived from an EMBL/GenBank/DDBJ whole genome shotgun (WGS) entry which is preliminary data.</text>
</comment>
<dbReference type="AlphaFoldDB" id="A0AA36J059"/>
<accession>A0AA36J059</accession>
<organism evidence="1 2">
    <name type="scientific">Effrenium voratum</name>
    <dbReference type="NCBI Taxonomy" id="2562239"/>
    <lineage>
        <taxon>Eukaryota</taxon>
        <taxon>Sar</taxon>
        <taxon>Alveolata</taxon>
        <taxon>Dinophyceae</taxon>
        <taxon>Suessiales</taxon>
        <taxon>Symbiodiniaceae</taxon>
        <taxon>Effrenium</taxon>
    </lineage>
</organism>
<reference evidence="1" key="1">
    <citation type="submission" date="2023-08" db="EMBL/GenBank/DDBJ databases">
        <authorList>
            <person name="Chen Y."/>
            <person name="Shah S."/>
            <person name="Dougan E. K."/>
            <person name="Thang M."/>
            <person name="Chan C."/>
        </authorList>
    </citation>
    <scope>NUCLEOTIDE SEQUENCE</scope>
</reference>
<evidence type="ECO:0000313" key="1">
    <source>
        <dbReference type="EMBL" id="CAJ1397173.1"/>
    </source>
</evidence>